<proteinExistence type="inferred from homology"/>
<dbReference type="GO" id="GO:0017064">
    <property type="term" value="F:fatty acid amide hydrolase activity"/>
    <property type="evidence" value="ECO:0007669"/>
    <property type="project" value="UniProtKB-EC"/>
</dbReference>
<organism evidence="22 23">
    <name type="scientific">Panagrellus redivivus</name>
    <name type="common">Microworm</name>
    <dbReference type="NCBI Taxonomy" id="6233"/>
    <lineage>
        <taxon>Eukaryota</taxon>
        <taxon>Metazoa</taxon>
        <taxon>Ecdysozoa</taxon>
        <taxon>Nematoda</taxon>
        <taxon>Chromadorea</taxon>
        <taxon>Rhabditida</taxon>
        <taxon>Tylenchina</taxon>
        <taxon>Panagrolaimomorpha</taxon>
        <taxon>Panagrolaimoidea</taxon>
        <taxon>Panagrolaimidae</taxon>
        <taxon>Panagrellus</taxon>
    </lineage>
</organism>
<sequence length="584" mass="64044">MDSISMSVVSTLKPPTAITVAVVAVSLITGYFGFRIFRFMKHRASLRQKVSNRQAEREKNFEAVKRLAEKVGVDAVRREAIIRMTPDELRTALRQREVKCQEVLAAYVQTALAVNERLNCVTLFVLEAFDRALELDNNATDNTYDFPNMFGIPISIKESVQVRGYDQTLGYASEIGNKADDNSKVINLLLDQGFIPFALTNVPLSLLSFGCKNPIYGTTLNPFNPNRTCGGSSGGEGALIGGGGSIVGIGGDVGGSIRIPAHFSGICGIKPSHLRMTTNGLRGSIPGRPLVNASEGPMATTVDMCAKVLQGLFVKKMSKMDPYVPPVPFADDLYNSTVPLKIGYYVDDGYFPASVPVARAVEEAAEALRKKGHEVIRFQPPRIPEVFGLYFSALFIDGGCYISDRLSGDLFDPHHLQIILMPYLPKWLFAPLLNRFGPKAEPMTHVLGRTLSEQRKVYAAIEGYRHEFVKVLQSNGFDAILCPPNAGPAYEHGLPDQLAPTISYTAIFNLLDYAAGVVQYSFVNDDDIANNADFKETDHFTKILKRSISTSKGLPLGVQVAAPPYSEEVVLRVMRIIEEARDGH</sequence>
<evidence type="ECO:0000256" key="10">
    <source>
        <dbReference type="ARBA" id="ARBA00048606"/>
    </source>
</evidence>
<keyword evidence="7" id="KW-0443">Lipid metabolism</keyword>
<keyword evidence="5" id="KW-0378">Hydrolase</keyword>
<evidence type="ECO:0000313" key="23">
    <source>
        <dbReference type="WBParaSite" id="Pan_g8589.t1"/>
    </source>
</evidence>
<keyword evidence="4" id="KW-0597">Phosphoprotein</keyword>
<accession>A0A7E4W9L1</accession>
<dbReference type="FunFam" id="3.90.1300.10:FF:000001">
    <property type="entry name" value="Fatty-acid amide hydrolase 1"/>
    <property type="match status" value="1"/>
</dbReference>
<dbReference type="GO" id="GO:0004040">
    <property type="term" value="F:amidase activity"/>
    <property type="evidence" value="ECO:0007669"/>
    <property type="project" value="TreeGrafter"/>
</dbReference>
<evidence type="ECO:0000256" key="2">
    <source>
        <dbReference type="ARBA" id="ARBA00009199"/>
    </source>
</evidence>
<evidence type="ECO:0000256" key="16">
    <source>
        <dbReference type="ARBA" id="ARBA00052709"/>
    </source>
</evidence>
<feature type="domain" description="Amidase" evidence="21">
    <location>
        <begin position="102"/>
        <end position="571"/>
    </location>
</feature>
<evidence type="ECO:0000256" key="7">
    <source>
        <dbReference type="ARBA" id="ARBA00023098"/>
    </source>
</evidence>
<evidence type="ECO:0000256" key="8">
    <source>
        <dbReference type="ARBA" id="ARBA00047450"/>
    </source>
</evidence>
<reference evidence="22" key="1">
    <citation type="journal article" date="2013" name="Genetics">
        <title>The draft genome and transcriptome of Panagrellus redivivus are shaped by the harsh demands of a free-living lifestyle.</title>
        <authorList>
            <person name="Srinivasan J."/>
            <person name="Dillman A.R."/>
            <person name="Macchietto M.G."/>
            <person name="Heikkinen L."/>
            <person name="Lakso M."/>
            <person name="Fracchia K.M."/>
            <person name="Antoshechkin I."/>
            <person name="Mortazavi A."/>
            <person name="Wong G."/>
            <person name="Sternberg P.W."/>
        </authorList>
    </citation>
    <scope>NUCLEOTIDE SEQUENCE [LARGE SCALE GENOMIC DNA]</scope>
    <source>
        <strain evidence="22">MT8872</strain>
    </source>
</reference>
<keyword evidence="20" id="KW-1133">Transmembrane helix</keyword>
<comment type="catalytic activity">
    <reaction evidence="16">
        <text>N-(5Z,8Z,11Z,14Z)-eicosatetraenoyl-glycine + H2O = (5Z,8Z,11Z,14Z)-eicosatetraenoate + glycine</text>
        <dbReference type="Rhea" id="RHEA:64108"/>
        <dbReference type="ChEBI" id="CHEBI:15377"/>
        <dbReference type="ChEBI" id="CHEBI:32395"/>
        <dbReference type="ChEBI" id="CHEBI:57305"/>
        <dbReference type="ChEBI" id="CHEBI:59002"/>
    </reaction>
    <physiologicalReaction direction="left-to-right" evidence="16">
        <dbReference type="Rhea" id="RHEA:64109"/>
    </physiologicalReaction>
</comment>
<dbReference type="Gene3D" id="3.90.1300.10">
    <property type="entry name" value="Amidase signature (AS) domain"/>
    <property type="match status" value="1"/>
</dbReference>
<evidence type="ECO:0000259" key="21">
    <source>
        <dbReference type="Pfam" id="PF01425"/>
    </source>
</evidence>
<evidence type="ECO:0000256" key="11">
    <source>
        <dbReference type="ARBA" id="ARBA00050294"/>
    </source>
</evidence>
<feature type="active site" description="Acyl-ester intermediate" evidence="18">
    <location>
        <position position="256"/>
    </location>
</feature>
<evidence type="ECO:0000256" key="13">
    <source>
        <dbReference type="ARBA" id="ARBA00051346"/>
    </source>
</evidence>
<evidence type="ECO:0000256" key="5">
    <source>
        <dbReference type="ARBA" id="ARBA00022801"/>
    </source>
</evidence>
<evidence type="ECO:0000256" key="15">
    <source>
        <dbReference type="ARBA" id="ARBA00052458"/>
    </source>
</evidence>
<feature type="active site" description="Charge relay system" evidence="18">
    <location>
        <position position="232"/>
    </location>
</feature>
<dbReference type="InterPro" id="IPR036928">
    <property type="entry name" value="AS_sf"/>
</dbReference>
<comment type="catalytic activity">
    <reaction evidence="11">
        <text>N-(5Z,8Z,11Z,14Z-eicosatetraenoyl)-L-serine + H2O = (5Z,8Z,11Z,14Z)-eicosatetraenoate + L-serine</text>
        <dbReference type="Rhea" id="RHEA:64116"/>
        <dbReference type="ChEBI" id="CHEBI:15377"/>
        <dbReference type="ChEBI" id="CHEBI:32395"/>
        <dbReference type="ChEBI" id="CHEBI:33384"/>
        <dbReference type="ChEBI" id="CHEBI:149697"/>
    </reaction>
    <physiologicalReaction direction="left-to-right" evidence="11">
        <dbReference type="Rhea" id="RHEA:64117"/>
    </physiologicalReaction>
</comment>
<dbReference type="Pfam" id="PF01425">
    <property type="entry name" value="Amidase"/>
    <property type="match status" value="1"/>
</dbReference>
<dbReference type="PIRSF" id="PIRSF001221">
    <property type="entry name" value="Amidase_fungi"/>
    <property type="match status" value="1"/>
</dbReference>
<dbReference type="InterPro" id="IPR020556">
    <property type="entry name" value="Amidase_CS"/>
</dbReference>
<comment type="catalytic activity">
    <reaction evidence="8">
        <text>(9Z)-octadecenoate + glycine = N-(9Z-octadecenoyl)glycine + H2O</text>
        <dbReference type="Rhea" id="RHEA:51316"/>
        <dbReference type="ChEBI" id="CHEBI:15377"/>
        <dbReference type="ChEBI" id="CHEBI:30823"/>
        <dbReference type="ChEBI" id="CHEBI:57305"/>
        <dbReference type="ChEBI" id="CHEBI:133992"/>
    </reaction>
    <physiologicalReaction direction="right-to-left" evidence="8">
        <dbReference type="Rhea" id="RHEA:51318"/>
    </physiologicalReaction>
</comment>
<keyword evidence="20" id="KW-0472">Membrane</keyword>
<evidence type="ECO:0000313" key="22">
    <source>
        <dbReference type="Proteomes" id="UP000492821"/>
    </source>
</evidence>
<dbReference type="InterPro" id="IPR052096">
    <property type="entry name" value="Endocannabinoid_amidase"/>
</dbReference>
<evidence type="ECO:0000256" key="9">
    <source>
        <dbReference type="ARBA" id="ARBA00048052"/>
    </source>
</evidence>
<evidence type="ECO:0000256" key="12">
    <source>
        <dbReference type="ARBA" id="ARBA00050992"/>
    </source>
</evidence>
<evidence type="ECO:0000256" key="18">
    <source>
        <dbReference type="PIRSR" id="PIRSR001221-1"/>
    </source>
</evidence>
<comment type="catalytic activity">
    <reaction evidence="14">
        <text>N-octadecanoyl ethanolamine + H2O = octadecanoate + ethanolamine</text>
        <dbReference type="Rhea" id="RHEA:63124"/>
        <dbReference type="ChEBI" id="CHEBI:15377"/>
        <dbReference type="ChEBI" id="CHEBI:25629"/>
        <dbReference type="ChEBI" id="CHEBI:57603"/>
        <dbReference type="ChEBI" id="CHEBI:85299"/>
    </reaction>
    <physiologicalReaction direction="left-to-right" evidence="14">
        <dbReference type="Rhea" id="RHEA:63125"/>
    </physiologicalReaction>
</comment>
<dbReference type="EC" id="3.5.1.99" evidence="3"/>
<feature type="binding site" evidence="19">
    <location>
        <position position="232"/>
    </location>
    <ligand>
        <name>substrate</name>
    </ligand>
</feature>
<dbReference type="PANTHER" id="PTHR45847:SF10">
    <property type="entry name" value="FATTY ACID AMIDE HYDROLASE 1"/>
    <property type="match status" value="1"/>
</dbReference>
<dbReference type="Proteomes" id="UP000492821">
    <property type="component" value="Unassembled WGS sequence"/>
</dbReference>
<evidence type="ECO:0000256" key="19">
    <source>
        <dbReference type="PIRSR" id="PIRSR001221-2"/>
    </source>
</evidence>
<dbReference type="InterPro" id="IPR023631">
    <property type="entry name" value="Amidase_dom"/>
</dbReference>
<evidence type="ECO:0000256" key="20">
    <source>
        <dbReference type="SAM" id="Phobius"/>
    </source>
</evidence>
<keyword evidence="20" id="KW-0812">Transmembrane</keyword>
<evidence type="ECO:0000256" key="1">
    <source>
        <dbReference type="ARBA" id="ARBA00000208"/>
    </source>
</evidence>
<feature type="binding site" evidence="19">
    <location>
        <begin position="253"/>
        <end position="256"/>
    </location>
    <ligand>
        <name>substrate</name>
    </ligand>
</feature>
<dbReference type="GO" id="GO:0009062">
    <property type="term" value="P:fatty acid catabolic process"/>
    <property type="evidence" value="ECO:0007669"/>
    <property type="project" value="TreeGrafter"/>
</dbReference>
<protein>
    <recommendedName>
        <fullName evidence="3">fatty acid amide hydrolase</fullName>
        <ecNumber evidence="3">3.5.1.99</ecNumber>
    </recommendedName>
    <alternativeName>
        <fullName evidence="17">Anandamide amidohydrolase 1</fullName>
    </alternativeName>
</protein>
<evidence type="ECO:0000256" key="3">
    <source>
        <dbReference type="ARBA" id="ARBA00012112"/>
    </source>
</evidence>
<comment type="catalytic activity">
    <reaction evidence="1">
        <text>(9Z)-octadecenamide + H2O = (9Z)-octadecenoate + NH4(+)</text>
        <dbReference type="Rhea" id="RHEA:26506"/>
        <dbReference type="ChEBI" id="CHEBI:15377"/>
        <dbReference type="ChEBI" id="CHEBI:28938"/>
        <dbReference type="ChEBI" id="CHEBI:30823"/>
        <dbReference type="ChEBI" id="CHEBI:116314"/>
        <dbReference type="EC" id="3.5.1.99"/>
    </reaction>
    <physiologicalReaction direction="left-to-right" evidence="1">
        <dbReference type="Rhea" id="RHEA:26507"/>
    </physiologicalReaction>
</comment>
<comment type="catalytic activity">
    <reaction evidence="12">
        <text>N-(15Z-tetracosenoyl)-ethanolamine + H2O = (15Z)-tetracosenoate + ethanolamine</text>
        <dbReference type="Rhea" id="RHEA:63144"/>
        <dbReference type="ChEBI" id="CHEBI:15377"/>
        <dbReference type="ChEBI" id="CHEBI:32392"/>
        <dbReference type="ChEBI" id="CHEBI:57603"/>
        <dbReference type="ChEBI" id="CHEBI:146187"/>
    </reaction>
    <physiologicalReaction direction="left-to-right" evidence="12">
        <dbReference type="Rhea" id="RHEA:63145"/>
    </physiologicalReaction>
</comment>
<keyword evidence="22" id="KW-1185">Reference proteome</keyword>
<feature type="binding site" evidence="19">
    <location>
        <position position="206"/>
    </location>
    <ligand>
        <name>substrate</name>
    </ligand>
</feature>
<evidence type="ECO:0000256" key="17">
    <source>
        <dbReference type="ARBA" id="ARBA00077216"/>
    </source>
</evidence>
<feature type="active site" description="Charge relay system" evidence="18">
    <location>
        <position position="157"/>
    </location>
</feature>
<name>A0A7E4W9L1_PANRE</name>
<comment type="similarity">
    <text evidence="2">Belongs to the amidase family.</text>
</comment>
<comment type="catalytic activity">
    <reaction evidence="15">
        <text>N-docosanoyl-ethanolamine + H2O = docosanoate + ethanolamine</text>
        <dbReference type="Rhea" id="RHEA:63128"/>
        <dbReference type="ChEBI" id="CHEBI:15377"/>
        <dbReference type="ChEBI" id="CHEBI:23858"/>
        <dbReference type="ChEBI" id="CHEBI:57603"/>
        <dbReference type="ChEBI" id="CHEBI:146186"/>
    </reaction>
    <physiologicalReaction direction="left-to-right" evidence="15">
        <dbReference type="Rhea" id="RHEA:63129"/>
    </physiologicalReaction>
</comment>
<keyword evidence="6" id="KW-0442">Lipid degradation</keyword>
<evidence type="ECO:0000256" key="4">
    <source>
        <dbReference type="ARBA" id="ARBA00022553"/>
    </source>
</evidence>
<dbReference type="WBParaSite" id="Pan_g8589.t1">
    <property type="protein sequence ID" value="Pan_g8589.t1"/>
    <property type="gene ID" value="Pan_g8589"/>
</dbReference>
<evidence type="ECO:0000256" key="6">
    <source>
        <dbReference type="ARBA" id="ARBA00022963"/>
    </source>
</evidence>
<dbReference type="PROSITE" id="PS00571">
    <property type="entry name" value="AMIDASES"/>
    <property type="match status" value="1"/>
</dbReference>
<comment type="catalytic activity">
    <reaction evidence="13">
        <text>N-(9Z-hexadecenoyl) ethanolamine + H2O = (9Z)-hexadecenoate + ethanolamine</text>
        <dbReference type="Rhea" id="RHEA:35563"/>
        <dbReference type="ChEBI" id="CHEBI:15377"/>
        <dbReference type="ChEBI" id="CHEBI:32372"/>
        <dbReference type="ChEBI" id="CHEBI:57603"/>
        <dbReference type="ChEBI" id="CHEBI:71465"/>
    </reaction>
    <physiologicalReaction direction="left-to-right" evidence="13">
        <dbReference type="Rhea" id="RHEA:35564"/>
    </physiologicalReaction>
</comment>
<dbReference type="PANTHER" id="PTHR45847">
    <property type="entry name" value="FATTY ACID AMIDE HYDROLASE"/>
    <property type="match status" value="1"/>
</dbReference>
<reference evidence="23" key="2">
    <citation type="submission" date="2020-10" db="UniProtKB">
        <authorList>
            <consortium name="WormBaseParasite"/>
        </authorList>
    </citation>
    <scope>IDENTIFICATION</scope>
</reference>
<dbReference type="AlphaFoldDB" id="A0A7E4W9L1"/>
<comment type="catalytic activity">
    <reaction evidence="10">
        <text>N-(5Z,8Z,11Z,14Z-eicosatetraenoyl)-ethanolamine + H2O = ethanolamine + (5Z,8Z,11Z,14Z)-eicosatetraenoate</text>
        <dbReference type="Rhea" id="RHEA:26136"/>
        <dbReference type="ChEBI" id="CHEBI:2700"/>
        <dbReference type="ChEBI" id="CHEBI:15377"/>
        <dbReference type="ChEBI" id="CHEBI:32395"/>
        <dbReference type="ChEBI" id="CHEBI:57603"/>
        <dbReference type="EC" id="3.5.1.99"/>
    </reaction>
    <physiologicalReaction direction="left-to-right" evidence="10">
        <dbReference type="Rhea" id="RHEA:26137"/>
    </physiologicalReaction>
</comment>
<evidence type="ECO:0000256" key="14">
    <source>
        <dbReference type="ARBA" id="ARBA00051454"/>
    </source>
</evidence>
<comment type="catalytic activity">
    <reaction evidence="9">
        <text>N-(9Z-octadecenoyl) ethanolamine + H2O = ethanolamine + (9Z)-octadecenoate</text>
        <dbReference type="Rhea" id="RHEA:45060"/>
        <dbReference type="ChEBI" id="CHEBI:15377"/>
        <dbReference type="ChEBI" id="CHEBI:30823"/>
        <dbReference type="ChEBI" id="CHEBI:57603"/>
        <dbReference type="ChEBI" id="CHEBI:71466"/>
    </reaction>
    <physiologicalReaction direction="left-to-right" evidence="9">
        <dbReference type="Rhea" id="RHEA:45061"/>
    </physiologicalReaction>
</comment>
<feature type="transmembrane region" description="Helical" evidence="20">
    <location>
        <begin position="16"/>
        <end position="37"/>
    </location>
</feature>
<dbReference type="SUPFAM" id="SSF75304">
    <property type="entry name" value="Amidase signature (AS) enzymes"/>
    <property type="match status" value="1"/>
</dbReference>